<dbReference type="EMBL" id="LGFT01000015">
    <property type="protein sequence ID" value="KUK44811.1"/>
    <property type="molecule type" value="Genomic_DNA"/>
</dbReference>
<proteinExistence type="predicted"/>
<dbReference type="Proteomes" id="UP000057043">
    <property type="component" value="Unassembled WGS sequence"/>
</dbReference>
<protein>
    <submittedName>
        <fullName evidence="1">Uncharacterized protein</fullName>
    </submittedName>
</protein>
<name>A0A101FUT6_9EURY</name>
<reference evidence="1 2" key="1">
    <citation type="journal article" date="2015" name="MBio">
        <title>Genome-Resolved Metagenomic Analysis Reveals Roles for Candidate Phyla and Other Microbial Community Members in Biogeochemical Transformations in Oil Reservoirs.</title>
        <authorList>
            <person name="Hu P."/>
            <person name="Tom L."/>
            <person name="Singh A."/>
            <person name="Thomas B.C."/>
            <person name="Baker B.J."/>
            <person name="Piceno Y.M."/>
            <person name="Andersen G.L."/>
            <person name="Banfield J.F."/>
        </authorList>
    </citation>
    <scope>NUCLEOTIDE SEQUENCE [LARGE SCALE GENOMIC DNA]</scope>
    <source>
        <strain evidence="1">57_489</strain>
    </source>
</reference>
<evidence type="ECO:0000313" key="1">
    <source>
        <dbReference type="EMBL" id="KUK44811.1"/>
    </source>
</evidence>
<gene>
    <name evidence="1" type="ORF">XD72_0846</name>
</gene>
<accession>A0A101FUT6</accession>
<evidence type="ECO:0000313" key="2">
    <source>
        <dbReference type="Proteomes" id="UP000057043"/>
    </source>
</evidence>
<dbReference type="PATRIC" id="fig|301375.7.peg.370"/>
<organism evidence="1 2">
    <name type="scientific">Methanothrix harundinacea</name>
    <dbReference type="NCBI Taxonomy" id="301375"/>
    <lineage>
        <taxon>Archaea</taxon>
        <taxon>Methanobacteriati</taxon>
        <taxon>Methanobacteriota</taxon>
        <taxon>Stenosarchaea group</taxon>
        <taxon>Methanomicrobia</taxon>
        <taxon>Methanotrichales</taxon>
        <taxon>Methanotrichaceae</taxon>
        <taxon>Methanothrix</taxon>
    </lineage>
</organism>
<dbReference type="AlphaFoldDB" id="A0A101FUT6"/>
<comment type="caution">
    <text evidence="1">The sequence shown here is derived from an EMBL/GenBank/DDBJ whole genome shotgun (WGS) entry which is preliminary data.</text>
</comment>
<sequence>MATVIAGGSGRWPQARWKALEGWLEGLSGDDKKAMLDIADVDQAGRGGYDPDLLPERVLRGRISARMMKTGTF</sequence>